<evidence type="ECO:0000256" key="3">
    <source>
        <dbReference type="ARBA" id="ARBA00022691"/>
    </source>
</evidence>
<keyword evidence="2" id="KW-0808">Transferase</keyword>
<comment type="caution">
    <text evidence="6">The sequence shown here is derived from an EMBL/GenBank/DDBJ whole genome shotgun (WGS) entry which is preliminary data.</text>
</comment>
<dbReference type="InterPro" id="IPR026170">
    <property type="entry name" value="FAM173A/B"/>
</dbReference>
<name>A0ABU1V8J0_9BURK</name>
<accession>A0ABU1V8J0</accession>
<feature type="domain" description="Methyltransferase" evidence="5">
    <location>
        <begin position="69"/>
        <end position="192"/>
    </location>
</feature>
<keyword evidence="3" id="KW-0949">S-adenosyl-L-methionine</keyword>
<dbReference type="PANTHER" id="PTHR13610">
    <property type="entry name" value="METHYLTRANSFERASE DOMAIN-CONTAINING PROTEIN"/>
    <property type="match status" value="1"/>
</dbReference>
<evidence type="ECO:0000256" key="4">
    <source>
        <dbReference type="SAM" id="SignalP"/>
    </source>
</evidence>
<evidence type="ECO:0000313" key="6">
    <source>
        <dbReference type="EMBL" id="MDR7093680.1"/>
    </source>
</evidence>
<evidence type="ECO:0000259" key="5">
    <source>
        <dbReference type="Pfam" id="PF13847"/>
    </source>
</evidence>
<gene>
    <name evidence="6" type="ORF">J2X09_001412</name>
</gene>
<keyword evidence="1" id="KW-0489">Methyltransferase</keyword>
<evidence type="ECO:0000256" key="1">
    <source>
        <dbReference type="ARBA" id="ARBA00022603"/>
    </source>
</evidence>
<dbReference type="EMBL" id="JAVDWE010000003">
    <property type="protein sequence ID" value="MDR7093680.1"/>
    <property type="molecule type" value="Genomic_DNA"/>
</dbReference>
<dbReference type="InterPro" id="IPR025714">
    <property type="entry name" value="Methyltranfer_dom"/>
</dbReference>
<protein>
    <recommendedName>
        <fullName evidence="5">Methyltransferase domain-containing protein</fullName>
    </recommendedName>
</protein>
<proteinExistence type="predicted"/>
<organism evidence="6 7">
    <name type="scientific">Hydrogenophaga laconesensis</name>
    <dbReference type="NCBI Taxonomy" id="1805971"/>
    <lineage>
        <taxon>Bacteria</taxon>
        <taxon>Pseudomonadati</taxon>
        <taxon>Pseudomonadota</taxon>
        <taxon>Betaproteobacteria</taxon>
        <taxon>Burkholderiales</taxon>
        <taxon>Comamonadaceae</taxon>
        <taxon>Hydrogenophaga</taxon>
    </lineage>
</organism>
<feature type="chain" id="PRO_5045097526" description="Methyltransferase domain-containing protein" evidence="4">
    <location>
        <begin position="26"/>
        <end position="277"/>
    </location>
</feature>
<feature type="signal peptide" evidence="4">
    <location>
        <begin position="1"/>
        <end position="25"/>
    </location>
</feature>
<dbReference type="CDD" id="cd02440">
    <property type="entry name" value="AdoMet_MTases"/>
    <property type="match status" value="1"/>
</dbReference>
<dbReference type="InterPro" id="IPR029063">
    <property type="entry name" value="SAM-dependent_MTases_sf"/>
</dbReference>
<dbReference type="RefSeq" id="WP_204732445.1">
    <property type="nucleotide sequence ID" value="NZ_JAVDWE010000003.1"/>
</dbReference>
<evidence type="ECO:0000313" key="7">
    <source>
        <dbReference type="Proteomes" id="UP001265550"/>
    </source>
</evidence>
<sequence length="277" mass="30246">MTALRSTLSAAVLCLGAWATVPAWAQTAPATPPDYVPKEGQAGKDVIWLPTAQSLVDRMLEMAKLTPRDHLIDLGSGDGRLVITAAKRGATAHGIEYNPDLVALSQRAARAEGVATRATFEKADIFESDFSKATVITMFLLPDLNLQLRPTLLAMKPGTRIVSNSFDLGDWQPDQTQQVTENCRTYCEAYQWTVPAKVEGTWRLADGRELVLKQTFQMLEGTLRRGSEIVAVSDARMDGTRIRFIVGADRYVGEVTRGRMHGSVNDGASAWRAVNPG</sequence>
<dbReference type="Gene3D" id="3.40.50.150">
    <property type="entry name" value="Vaccinia Virus protein VP39"/>
    <property type="match status" value="1"/>
</dbReference>
<reference evidence="6 7" key="1">
    <citation type="submission" date="2023-07" db="EMBL/GenBank/DDBJ databases">
        <title>Sorghum-associated microbial communities from plants grown in Nebraska, USA.</title>
        <authorList>
            <person name="Schachtman D."/>
        </authorList>
    </citation>
    <scope>NUCLEOTIDE SEQUENCE [LARGE SCALE GENOMIC DNA]</scope>
    <source>
        <strain evidence="6 7">BE240</strain>
    </source>
</reference>
<dbReference type="PANTHER" id="PTHR13610:SF11">
    <property type="entry name" value="METHYLTRANSFERASE DOMAIN-CONTAINING PROTEIN"/>
    <property type="match status" value="1"/>
</dbReference>
<dbReference type="Pfam" id="PF13847">
    <property type="entry name" value="Methyltransf_31"/>
    <property type="match status" value="1"/>
</dbReference>
<dbReference type="SUPFAM" id="SSF53335">
    <property type="entry name" value="S-adenosyl-L-methionine-dependent methyltransferases"/>
    <property type="match status" value="1"/>
</dbReference>
<evidence type="ECO:0000256" key="2">
    <source>
        <dbReference type="ARBA" id="ARBA00022679"/>
    </source>
</evidence>
<keyword evidence="4" id="KW-0732">Signal</keyword>
<dbReference type="Proteomes" id="UP001265550">
    <property type="component" value="Unassembled WGS sequence"/>
</dbReference>
<keyword evidence="7" id="KW-1185">Reference proteome</keyword>